<dbReference type="SUPFAM" id="SSF54593">
    <property type="entry name" value="Glyoxalase/Bleomycin resistance protein/Dihydroxybiphenyl dioxygenase"/>
    <property type="match status" value="1"/>
</dbReference>
<dbReference type="InterPro" id="IPR029068">
    <property type="entry name" value="Glyas_Bleomycin-R_OHBP_Dase"/>
</dbReference>
<dbReference type="PANTHER" id="PTHR34109">
    <property type="entry name" value="BNAUNNG04460D PROTEIN-RELATED"/>
    <property type="match status" value="1"/>
</dbReference>
<evidence type="ECO:0000313" key="3">
    <source>
        <dbReference type="Proteomes" id="UP000800981"/>
    </source>
</evidence>
<accession>A0ABX0H125</accession>
<dbReference type="EMBL" id="JAANNP010000051">
    <property type="protein sequence ID" value="NHC15744.1"/>
    <property type="molecule type" value="Genomic_DNA"/>
</dbReference>
<dbReference type="Gene3D" id="3.30.720.120">
    <property type="match status" value="1"/>
</dbReference>
<evidence type="ECO:0000313" key="2">
    <source>
        <dbReference type="EMBL" id="NHC15744.1"/>
    </source>
</evidence>
<comment type="caution">
    <text evidence="2">The sequence shown here is derived from an EMBL/GenBank/DDBJ whole genome shotgun (WGS) entry which is preliminary data.</text>
</comment>
<sequence length="132" mass="13631">MTSPTDCWVSLSCSDAPRLIAFLVEAFGFTELARYGEGERVDHAELASPGGRGGVMLGTVREGETRGIAAPGTTSAYVVVPDADALFARATAAGAEVAAGLVDTDYGSRDCALRDPEGNTWFFGTYAGTSTG</sequence>
<dbReference type="PROSITE" id="PS51819">
    <property type="entry name" value="VOC"/>
    <property type="match status" value="1"/>
</dbReference>
<feature type="domain" description="VOC" evidence="1">
    <location>
        <begin position="4"/>
        <end position="126"/>
    </location>
</feature>
<dbReference type="PANTHER" id="PTHR34109:SF1">
    <property type="entry name" value="VOC DOMAIN-CONTAINING PROTEIN"/>
    <property type="match status" value="1"/>
</dbReference>
<dbReference type="Gene3D" id="3.30.720.110">
    <property type="match status" value="1"/>
</dbReference>
<keyword evidence="3" id="KW-1185">Reference proteome</keyword>
<organism evidence="2 3">
    <name type="scientific">Motilibacter deserti</name>
    <dbReference type="NCBI Taxonomy" id="2714956"/>
    <lineage>
        <taxon>Bacteria</taxon>
        <taxon>Bacillati</taxon>
        <taxon>Actinomycetota</taxon>
        <taxon>Actinomycetes</taxon>
        <taxon>Motilibacterales</taxon>
        <taxon>Motilibacteraceae</taxon>
        <taxon>Motilibacter</taxon>
    </lineage>
</organism>
<proteinExistence type="predicted"/>
<reference evidence="2 3" key="1">
    <citation type="submission" date="2020-03" db="EMBL/GenBank/DDBJ databases">
        <title>Two novel Motilibacter sp.</title>
        <authorList>
            <person name="Liu S."/>
        </authorList>
    </citation>
    <scope>NUCLEOTIDE SEQUENCE [LARGE SCALE GENOMIC DNA]</scope>
    <source>
        <strain evidence="2 3">E257</strain>
    </source>
</reference>
<protein>
    <submittedName>
        <fullName evidence="2">Glyoxalase</fullName>
    </submittedName>
</protein>
<dbReference type="Proteomes" id="UP000800981">
    <property type="component" value="Unassembled WGS sequence"/>
</dbReference>
<dbReference type="Pfam" id="PF00903">
    <property type="entry name" value="Glyoxalase"/>
    <property type="match status" value="1"/>
</dbReference>
<dbReference type="InterPro" id="IPR004360">
    <property type="entry name" value="Glyas_Fos-R_dOase_dom"/>
</dbReference>
<evidence type="ECO:0000259" key="1">
    <source>
        <dbReference type="PROSITE" id="PS51819"/>
    </source>
</evidence>
<gene>
    <name evidence="2" type="ORF">G9H71_18335</name>
</gene>
<dbReference type="InterPro" id="IPR037523">
    <property type="entry name" value="VOC_core"/>
</dbReference>
<name>A0ABX0H125_9ACTN</name>
<dbReference type="RefSeq" id="WP_166284234.1">
    <property type="nucleotide sequence ID" value="NZ_JAANNP010000051.1"/>
</dbReference>